<dbReference type="Proteomes" id="UP000789396">
    <property type="component" value="Unassembled WGS sequence"/>
</dbReference>
<keyword evidence="8 9" id="KW-0539">Nucleus</keyword>
<evidence type="ECO:0000259" key="12">
    <source>
        <dbReference type="Pfam" id="PF08646"/>
    </source>
</evidence>
<proteinExistence type="inferred from homology"/>
<evidence type="ECO:0000313" key="15">
    <source>
        <dbReference type="Proteomes" id="UP000789396"/>
    </source>
</evidence>
<evidence type="ECO:0000313" key="14">
    <source>
        <dbReference type="EMBL" id="CAG8688573.1"/>
    </source>
</evidence>
<dbReference type="CDD" id="cd04474">
    <property type="entry name" value="RPA1_DBD_A"/>
    <property type="match status" value="1"/>
</dbReference>
<dbReference type="FunFam" id="2.40.50.140:FF:000041">
    <property type="entry name" value="Replication protein A subunit"/>
    <property type="match status" value="1"/>
</dbReference>
<dbReference type="GO" id="GO:0006310">
    <property type="term" value="P:DNA recombination"/>
    <property type="evidence" value="ECO:0007669"/>
    <property type="project" value="InterPro"/>
</dbReference>
<evidence type="ECO:0000256" key="6">
    <source>
        <dbReference type="ARBA" id="ARBA00022833"/>
    </source>
</evidence>
<evidence type="ECO:0000256" key="5">
    <source>
        <dbReference type="ARBA" id="ARBA00022771"/>
    </source>
</evidence>
<dbReference type="Gene3D" id="2.40.50.140">
    <property type="entry name" value="Nucleic acid-binding proteins"/>
    <property type="match status" value="4"/>
</dbReference>
<dbReference type="InterPro" id="IPR013955">
    <property type="entry name" value="Rep_factor-A_C"/>
</dbReference>
<keyword evidence="5 9" id="KW-0863">Zinc-finger</keyword>
<dbReference type="GO" id="GO:0007004">
    <property type="term" value="P:telomere maintenance via telomerase"/>
    <property type="evidence" value="ECO:0007669"/>
    <property type="project" value="UniProtKB-ARBA"/>
</dbReference>
<dbReference type="InterPro" id="IPR003871">
    <property type="entry name" value="RFA1B/D_OB_1st"/>
</dbReference>
<comment type="similarity">
    <text evidence="2 9">Belongs to the replication factor A protein 1 family.</text>
</comment>
<evidence type="ECO:0000256" key="3">
    <source>
        <dbReference type="ARBA" id="ARBA00022705"/>
    </source>
</evidence>
<dbReference type="Pfam" id="PF16900">
    <property type="entry name" value="REPA_OB_2"/>
    <property type="match status" value="1"/>
</dbReference>
<protein>
    <recommendedName>
        <fullName evidence="9">Replication protein A subunit</fullName>
    </recommendedName>
</protein>
<evidence type="ECO:0000259" key="13">
    <source>
        <dbReference type="Pfam" id="PF16900"/>
    </source>
</evidence>
<keyword evidence="15" id="KW-1185">Reference proteome</keyword>
<dbReference type="InterPro" id="IPR031657">
    <property type="entry name" value="REPA_OB_2"/>
</dbReference>
<feature type="domain" description="Replication protein A 70 kDa DNA-binding subunit B/D first OB fold" evidence="10">
    <location>
        <begin position="151"/>
        <end position="252"/>
    </location>
</feature>
<evidence type="ECO:0000256" key="8">
    <source>
        <dbReference type="ARBA" id="ARBA00023242"/>
    </source>
</evidence>
<evidence type="ECO:0000256" key="2">
    <source>
        <dbReference type="ARBA" id="ARBA00005690"/>
    </source>
</evidence>
<comment type="function">
    <text evidence="9">As part of the replication protein A (RPA/RP-A), a single-stranded DNA-binding heterotrimeric complex, may play an essential role in DNA replication, recombination and repair. Binds and stabilizes single-stranded DNA intermediates, preventing complementary DNA reannealing and recruiting different proteins involved in DNA metabolism.</text>
</comment>
<dbReference type="OrthoDB" id="1751331at2759"/>
<dbReference type="FunFam" id="2.40.50.140:FF:000064">
    <property type="entry name" value="Replication protein A subunit"/>
    <property type="match status" value="1"/>
</dbReference>
<name>A0A9N9ERC2_9GLOM</name>
<keyword evidence="3 9" id="KW-0235">DNA replication</keyword>
<dbReference type="CDD" id="cd04476">
    <property type="entry name" value="RPA1_DBD_C"/>
    <property type="match status" value="1"/>
</dbReference>
<dbReference type="GO" id="GO:0003677">
    <property type="term" value="F:DNA binding"/>
    <property type="evidence" value="ECO:0007669"/>
    <property type="project" value="UniProtKB-KW"/>
</dbReference>
<evidence type="ECO:0000256" key="7">
    <source>
        <dbReference type="ARBA" id="ARBA00023125"/>
    </source>
</evidence>
<gene>
    <name evidence="14" type="ORF">RFULGI_LOCUS9895</name>
</gene>
<dbReference type="PANTHER" id="PTHR47165:SF4">
    <property type="entry name" value="OS03G0429900 PROTEIN"/>
    <property type="match status" value="1"/>
</dbReference>
<keyword evidence="7 9" id="KW-0238">DNA-binding</keyword>
<dbReference type="CDD" id="cd04475">
    <property type="entry name" value="RPA1_DBD_B"/>
    <property type="match status" value="1"/>
</dbReference>
<feature type="domain" description="Replication protein A OB" evidence="13">
    <location>
        <begin position="270"/>
        <end position="368"/>
    </location>
</feature>
<keyword evidence="6 9" id="KW-0862">Zinc</keyword>
<dbReference type="SUPFAM" id="SSF50249">
    <property type="entry name" value="Nucleic acid-binding proteins"/>
    <property type="match status" value="3"/>
</dbReference>
<dbReference type="InterPro" id="IPR004591">
    <property type="entry name" value="Rfa1"/>
</dbReference>
<comment type="subcellular location">
    <subcellularLocation>
        <location evidence="1 9">Nucleus</location>
    </subcellularLocation>
</comment>
<dbReference type="NCBIfam" id="TIGR00617">
    <property type="entry name" value="rpa1"/>
    <property type="match status" value="1"/>
</dbReference>
<dbReference type="GO" id="GO:0008270">
    <property type="term" value="F:zinc ion binding"/>
    <property type="evidence" value="ECO:0007669"/>
    <property type="project" value="UniProtKB-KW"/>
</dbReference>
<dbReference type="Pfam" id="PF02721">
    <property type="entry name" value="DUF223"/>
    <property type="match status" value="1"/>
</dbReference>
<reference evidence="14" key="1">
    <citation type="submission" date="2021-06" db="EMBL/GenBank/DDBJ databases">
        <authorList>
            <person name="Kallberg Y."/>
            <person name="Tangrot J."/>
            <person name="Rosling A."/>
        </authorList>
    </citation>
    <scope>NUCLEOTIDE SEQUENCE</scope>
    <source>
        <strain evidence="14">IN212</strain>
    </source>
</reference>
<dbReference type="Pfam" id="PF08646">
    <property type="entry name" value="Rep_fac-A_C"/>
    <property type="match status" value="1"/>
</dbReference>
<keyword evidence="4 9" id="KW-0479">Metal-binding</keyword>
<dbReference type="GO" id="GO:0006281">
    <property type="term" value="P:DNA repair"/>
    <property type="evidence" value="ECO:0007669"/>
    <property type="project" value="InterPro"/>
</dbReference>
<dbReference type="EMBL" id="CAJVPZ010018526">
    <property type="protein sequence ID" value="CAG8688573.1"/>
    <property type="molecule type" value="Genomic_DNA"/>
</dbReference>
<dbReference type="GO" id="GO:0006260">
    <property type="term" value="P:DNA replication"/>
    <property type="evidence" value="ECO:0007669"/>
    <property type="project" value="UniProtKB-KW"/>
</dbReference>
<feature type="domain" description="Replication factor-A protein 1 N-terminal" evidence="11">
    <location>
        <begin position="5"/>
        <end position="106"/>
    </location>
</feature>
<dbReference type="AlphaFoldDB" id="A0A9N9ERC2"/>
<sequence length="552" mass="63178">MSNILSVGAIQDIFNPSSRSPEKPVLQVAKVIQSDYSQPRPPRLKVAFNDGCELAQGIISVNLVEKVSGDLKRGQLLRLTHYNCIIKRSPESQESQKIIIVTDYEMASSELHRIFSNLPRVQTIKRTSYNKSMQQVITSGPSYTIGEEFFPIGSLSPYFNAWKIEAIVGTKTDIKYWQNDNGSGKWFAVVLFDSSGEIRATAFEQQVDDFYDQLQVGKLYSISKARINMANKKYSTVKNDYELIFGRETMIIEVLNKDPHVFIPFNFVKIADLFEYEKDDIIDIIGIVIDVSDIQEITTRTTRKNVNKRTIIIGDQSKYQVALTLWSLRAEQFDSSISNHIIACKNVRVGDFSGRSLSAIFDSTIIIDPNIQETKELRDWYNSDGTYSKFTPLNISSSRVQYVDDIKTVEQVKYERLGQNSNFDYFSILVTVLNVKKDGSEWQCAKCMQSYPEPEHKYIMTANVADSTDGMMLKFFNEPAISIMKREAKELVRLEDEDKDLYDACFEEACFKSYIIKCRAKNETYTERETNAERSTVRYFGMSVIPIDYTGL</sequence>
<accession>A0A9N9ERC2</accession>
<evidence type="ECO:0000256" key="1">
    <source>
        <dbReference type="ARBA" id="ARBA00004123"/>
    </source>
</evidence>
<organism evidence="14 15">
    <name type="scientific">Racocetra fulgida</name>
    <dbReference type="NCBI Taxonomy" id="60492"/>
    <lineage>
        <taxon>Eukaryota</taxon>
        <taxon>Fungi</taxon>
        <taxon>Fungi incertae sedis</taxon>
        <taxon>Mucoromycota</taxon>
        <taxon>Glomeromycotina</taxon>
        <taxon>Glomeromycetes</taxon>
        <taxon>Diversisporales</taxon>
        <taxon>Gigasporaceae</taxon>
        <taxon>Racocetra</taxon>
    </lineage>
</organism>
<dbReference type="InterPro" id="IPR047192">
    <property type="entry name" value="Euk_RPA1_DBD_C"/>
</dbReference>
<dbReference type="GO" id="GO:0005662">
    <property type="term" value="C:DNA replication factor A complex"/>
    <property type="evidence" value="ECO:0007669"/>
    <property type="project" value="UniProtKB-ARBA"/>
</dbReference>
<dbReference type="PANTHER" id="PTHR47165">
    <property type="entry name" value="OS03G0429900 PROTEIN"/>
    <property type="match status" value="1"/>
</dbReference>
<evidence type="ECO:0000256" key="4">
    <source>
        <dbReference type="ARBA" id="ARBA00022723"/>
    </source>
</evidence>
<comment type="caution">
    <text evidence="14">The sequence shown here is derived from an EMBL/GenBank/DDBJ whole genome shotgun (WGS) entry which is preliminary data.</text>
</comment>
<dbReference type="InterPro" id="IPR007199">
    <property type="entry name" value="Rep_factor-A_N"/>
</dbReference>
<evidence type="ECO:0000259" key="10">
    <source>
        <dbReference type="Pfam" id="PF02721"/>
    </source>
</evidence>
<dbReference type="InterPro" id="IPR012340">
    <property type="entry name" value="NA-bd_OB-fold"/>
</dbReference>
<evidence type="ECO:0000259" key="11">
    <source>
        <dbReference type="Pfam" id="PF04057"/>
    </source>
</evidence>
<dbReference type="Pfam" id="PF04057">
    <property type="entry name" value="Rep-A_N"/>
    <property type="match status" value="1"/>
</dbReference>
<dbReference type="GO" id="GO:0000781">
    <property type="term" value="C:chromosome, telomeric region"/>
    <property type="evidence" value="ECO:0007669"/>
    <property type="project" value="UniProtKB-ARBA"/>
</dbReference>
<comment type="subunit">
    <text evidence="9">Component of the heterotrimeric canonical replication protein A complex (RPA).</text>
</comment>
<feature type="domain" description="Replication factor A C-terminal" evidence="12">
    <location>
        <begin position="436"/>
        <end position="549"/>
    </location>
</feature>
<evidence type="ECO:0000256" key="9">
    <source>
        <dbReference type="RuleBase" id="RU364130"/>
    </source>
</evidence>